<gene>
    <name evidence="1" type="ORF">D9615_010397</name>
</gene>
<keyword evidence="2" id="KW-1185">Reference proteome</keyword>
<evidence type="ECO:0000313" key="2">
    <source>
        <dbReference type="Proteomes" id="UP000565441"/>
    </source>
</evidence>
<reference evidence="1 2" key="1">
    <citation type="journal article" date="2020" name="ISME J.">
        <title>Uncovering the hidden diversity of litter-decomposition mechanisms in mushroom-forming fungi.</title>
        <authorList>
            <person name="Floudas D."/>
            <person name="Bentzer J."/>
            <person name="Ahren D."/>
            <person name="Johansson T."/>
            <person name="Persson P."/>
            <person name="Tunlid A."/>
        </authorList>
    </citation>
    <scope>NUCLEOTIDE SEQUENCE [LARGE SCALE GENOMIC DNA]</scope>
    <source>
        <strain evidence="1 2">CBS 661.87</strain>
    </source>
</reference>
<comment type="caution">
    <text evidence="1">The sequence shown here is derived from an EMBL/GenBank/DDBJ whole genome shotgun (WGS) entry which is preliminary data.</text>
</comment>
<accession>A0A8H5LTC1</accession>
<dbReference type="EMBL" id="JAACJP010000058">
    <property type="protein sequence ID" value="KAF5368783.1"/>
    <property type="molecule type" value="Genomic_DNA"/>
</dbReference>
<dbReference type="AlphaFoldDB" id="A0A8H5LTC1"/>
<proteinExistence type="predicted"/>
<protein>
    <submittedName>
        <fullName evidence="1">Uncharacterized protein</fullName>
    </submittedName>
</protein>
<evidence type="ECO:0000313" key="1">
    <source>
        <dbReference type="EMBL" id="KAF5368783.1"/>
    </source>
</evidence>
<dbReference type="OrthoDB" id="420564at2759"/>
<dbReference type="Proteomes" id="UP000565441">
    <property type="component" value="Unassembled WGS sequence"/>
</dbReference>
<organism evidence="1 2">
    <name type="scientific">Tricholomella constricta</name>
    <dbReference type="NCBI Taxonomy" id="117010"/>
    <lineage>
        <taxon>Eukaryota</taxon>
        <taxon>Fungi</taxon>
        <taxon>Dikarya</taxon>
        <taxon>Basidiomycota</taxon>
        <taxon>Agaricomycotina</taxon>
        <taxon>Agaricomycetes</taxon>
        <taxon>Agaricomycetidae</taxon>
        <taxon>Agaricales</taxon>
        <taxon>Tricholomatineae</taxon>
        <taxon>Lyophyllaceae</taxon>
        <taxon>Tricholomella</taxon>
    </lineage>
</organism>
<dbReference type="PANTHER" id="PTHR35179">
    <property type="entry name" value="PROTEIN CBG02620"/>
    <property type="match status" value="1"/>
</dbReference>
<dbReference type="PANTHER" id="PTHR35179:SF1">
    <property type="entry name" value="INTEGRAL MEMBRANE PROTEIN"/>
    <property type="match status" value="1"/>
</dbReference>
<sequence>MFRALKITSPDLALDQFDVVTDRKNLRALFNFFRAGNRESHRIDAELIDGTLLFYLGWSAWGYVSSPDRTSYGMNFERQFTSPLSEGAIQHNRVIAYGLGGLKVMVKYQVDACLSSSTTAVYQHAHSAFTTPTGLHIIPSGTTVSPENIIEIKTLRAGRSPTHPRSMPQLWFSQKPILMTGKHDGAGRFSFIQQTNVMASGTLERWEKKNTLALQKVVRLIEMIKEHLARSPIKRQAIVLDNGKELISVKFYSLDDGYDTGLPGDLRQTWART</sequence>
<name>A0A8H5LTC1_9AGAR</name>